<dbReference type="EMBL" id="JABCJJ010000004">
    <property type="protein sequence ID" value="NMR19378.1"/>
    <property type="molecule type" value="Genomic_DNA"/>
</dbReference>
<dbReference type="PANTHER" id="PTHR10151:SF120">
    <property type="entry name" value="BIS(5'-ADENOSYL)-TRIPHOSPHATASE"/>
    <property type="match status" value="1"/>
</dbReference>
<dbReference type="RefSeq" id="WP_169323648.1">
    <property type="nucleotide sequence ID" value="NZ_JABCJJ010000004.1"/>
</dbReference>
<dbReference type="PANTHER" id="PTHR10151">
    <property type="entry name" value="ECTONUCLEOTIDE PYROPHOSPHATASE/PHOSPHODIESTERASE"/>
    <property type="match status" value="1"/>
</dbReference>
<organism evidence="1 2">
    <name type="scientific">Cellulomonas fimi</name>
    <dbReference type="NCBI Taxonomy" id="1708"/>
    <lineage>
        <taxon>Bacteria</taxon>
        <taxon>Bacillati</taxon>
        <taxon>Actinomycetota</taxon>
        <taxon>Actinomycetes</taxon>
        <taxon>Micrococcales</taxon>
        <taxon>Cellulomonadaceae</taxon>
        <taxon>Cellulomonas</taxon>
    </lineage>
</organism>
<name>A0A7Y0LXW5_CELFI</name>
<comment type="caution">
    <text evidence="1">The sequence shown here is derived from an EMBL/GenBank/DDBJ whole genome shotgun (WGS) entry which is preliminary data.</text>
</comment>
<gene>
    <name evidence="1" type="ORF">HIR71_03945</name>
</gene>
<dbReference type="Proteomes" id="UP000562124">
    <property type="component" value="Unassembled WGS sequence"/>
</dbReference>
<dbReference type="InterPro" id="IPR002591">
    <property type="entry name" value="Phosphodiest/P_Trfase"/>
</dbReference>
<reference evidence="1 2" key="1">
    <citation type="submission" date="2020-04" db="EMBL/GenBank/DDBJ databases">
        <title>Sequencing and Assembly of C. fimi.</title>
        <authorList>
            <person name="Ramsey A.R."/>
        </authorList>
    </citation>
    <scope>NUCLEOTIDE SEQUENCE [LARGE SCALE GENOMIC DNA]</scope>
    <source>
        <strain evidence="1 2">SB</strain>
    </source>
</reference>
<evidence type="ECO:0000313" key="2">
    <source>
        <dbReference type="Proteomes" id="UP000562124"/>
    </source>
</evidence>
<dbReference type="AlphaFoldDB" id="A0A7Y0LXW5"/>
<dbReference type="Gene3D" id="3.40.720.10">
    <property type="entry name" value="Alkaline Phosphatase, subunit A"/>
    <property type="match status" value="1"/>
</dbReference>
<evidence type="ECO:0000313" key="1">
    <source>
        <dbReference type="EMBL" id="NMR19378.1"/>
    </source>
</evidence>
<dbReference type="InterPro" id="IPR017850">
    <property type="entry name" value="Alkaline_phosphatase_core_sf"/>
</dbReference>
<dbReference type="Pfam" id="PF01663">
    <property type="entry name" value="Phosphodiest"/>
    <property type="match status" value="1"/>
</dbReference>
<protein>
    <submittedName>
        <fullName evidence="1">Alkaline phosphatase family protein</fullName>
    </submittedName>
</protein>
<sequence>MSDAGRTPVGARPLPDLAQAGLVAPRYGRGSLGAVLPAVADALGVEVTTGVGTGAHARSLLGLPTVQRAVVVLVDGLGHLNLSERSGHAPFLRSLLDAGTVLATGFPSTTAAAMGLFGTGTGPGRTAMVGYTARNPATRALGNLVSWDGLGDPREWQREPTIFESVAAAGIPVTSVGPARFAGSGLTEAALRGGGYHRAERLSDRVDAAVYELMGPALVYLYWGEVDKAGHHFGPGSWQWGDELGALDRELARLARALPPGTSMVVTADHGMVAVDPARRWDVARTPALSDGVELVAGEPRALHVHTTSGTLAAADDVADRWRATLGDAAVVATRDDAIAAGWFGPVSEHVRPLLGDVVAAMTGRATVVDSRTQTAASMELLGVHGSFTPEEMHVPLLVVHR</sequence>
<dbReference type="SUPFAM" id="SSF53649">
    <property type="entry name" value="Alkaline phosphatase-like"/>
    <property type="match status" value="1"/>
</dbReference>
<accession>A0A7Y0LXW5</accession>
<proteinExistence type="predicted"/>
<keyword evidence="2" id="KW-1185">Reference proteome</keyword>
<dbReference type="GO" id="GO:0016787">
    <property type="term" value="F:hydrolase activity"/>
    <property type="evidence" value="ECO:0007669"/>
    <property type="project" value="UniProtKB-ARBA"/>
</dbReference>